<proteinExistence type="predicted"/>
<evidence type="ECO:0000256" key="2">
    <source>
        <dbReference type="ARBA" id="ARBA00023015"/>
    </source>
</evidence>
<dbReference type="SMART" id="SM00421">
    <property type="entry name" value="HTH_LUXR"/>
    <property type="match status" value="1"/>
</dbReference>
<protein>
    <submittedName>
        <fullName evidence="7">Unannotated protein</fullName>
    </submittedName>
</protein>
<feature type="domain" description="HTH luxR-type" evidence="5">
    <location>
        <begin position="145"/>
        <end position="210"/>
    </location>
</feature>
<dbReference type="SMART" id="SM00448">
    <property type="entry name" value="REC"/>
    <property type="match status" value="1"/>
</dbReference>
<evidence type="ECO:0000256" key="1">
    <source>
        <dbReference type="ARBA" id="ARBA00022553"/>
    </source>
</evidence>
<dbReference type="Pfam" id="PF00196">
    <property type="entry name" value="GerE"/>
    <property type="match status" value="1"/>
</dbReference>
<keyword evidence="2" id="KW-0805">Transcription regulation</keyword>
<name>A0A6J7E2M2_9ZZZZ</name>
<dbReference type="InterPro" id="IPR001789">
    <property type="entry name" value="Sig_transdc_resp-reg_receiver"/>
</dbReference>
<dbReference type="InterPro" id="IPR011006">
    <property type="entry name" value="CheY-like_superfamily"/>
</dbReference>
<dbReference type="InterPro" id="IPR016032">
    <property type="entry name" value="Sig_transdc_resp-reg_C-effctor"/>
</dbReference>
<dbReference type="InterPro" id="IPR039420">
    <property type="entry name" value="WalR-like"/>
</dbReference>
<accession>A0A6J7E2M2</accession>
<keyword evidence="4" id="KW-0804">Transcription</keyword>
<evidence type="ECO:0000259" key="5">
    <source>
        <dbReference type="PROSITE" id="PS50043"/>
    </source>
</evidence>
<evidence type="ECO:0000256" key="4">
    <source>
        <dbReference type="ARBA" id="ARBA00023163"/>
    </source>
</evidence>
<organism evidence="7">
    <name type="scientific">freshwater metagenome</name>
    <dbReference type="NCBI Taxonomy" id="449393"/>
    <lineage>
        <taxon>unclassified sequences</taxon>
        <taxon>metagenomes</taxon>
        <taxon>ecological metagenomes</taxon>
    </lineage>
</organism>
<dbReference type="GO" id="GO:0006355">
    <property type="term" value="P:regulation of DNA-templated transcription"/>
    <property type="evidence" value="ECO:0007669"/>
    <property type="project" value="InterPro"/>
</dbReference>
<dbReference type="Pfam" id="PF00072">
    <property type="entry name" value="Response_reg"/>
    <property type="match status" value="1"/>
</dbReference>
<dbReference type="EMBL" id="CAFBLN010000056">
    <property type="protein sequence ID" value="CAB4876268.1"/>
    <property type="molecule type" value="Genomic_DNA"/>
</dbReference>
<evidence type="ECO:0000313" key="7">
    <source>
        <dbReference type="EMBL" id="CAB4876268.1"/>
    </source>
</evidence>
<feature type="domain" description="Response regulatory" evidence="6">
    <location>
        <begin position="3"/>
        <end position="121"/>
    </location>
</feature>
<dbReference type="InterPro" id="IPR058245">
    <property type="entry name" value="NreC/VraR/RcsB-like_REC"/>
</dbReference>
<dbReference type="PANTHER" id="PTHR43214">
    <property type="entry name" value="TWO-COMPONENT RESPONSE REGULATOR"/>
    <property type="match status" value="1"/>
</dbReference>
<evidence type="ECO:0000256" key="3">
    <source>
        <dbReference type="ARBA" id="ARBA00023125"/>
    </source>
</evidence>
<dbReference type="SUPFAM" id="SSF52172">
    <property type="entry name" value="CheY-like"/>
    <property type="match status" value="1"/>
</dbReference>
<dbReference type="PRINTS" id="PR00038">
    <property type="entry name" value="HTHLUXR"/>
</dbReference>
<dbReference type="GO" id="GO:0000160">
    <property type="term" value="P:phosphorelay signal transduction system"/>
    <property type="evidence" value="ECO:0007669"/>
    <property type="project" value="InterPro"/>
</dbReference>
<dbReference type="PROSITE" id="PS00622">
    <property type="entry name" value="HTH_LUXR_1"/>
    <property type="match status" value="1"/>
</dbReference>
<dbReference type="Gene3D" id="3.40.50.2300">
    <property type="match status" value="1"/>
</dbReference>
<dbReference type="CDD" id="cd06170">
    <property type="entry name" value="LuxR_C_like"/>
    <property type="match status" value="1"/>
</dbReference>
<sequence>MIRVFLVDDHEIVRRGLAALLDTSENLSVVGDAGDFGSALALFAAMADHVDVAVLDVRLPDGSGVELCRELRDIKPELHCLMLTSFADDEAFDAALTAGAKGYVLKDVRSNDLVAAIRKVATGDSLFDPETVERARGRMLRRTKELELIERLSAQELRILELLTEGLTNREIAAVMFLAEKTVKNYVSNLLAKLGFQRRTEAALYGQKNLQQEHQYRDTTK</sequence>
<dbReference type="PROSITE" id="PS50110">
    <property type="entry name" value="RESPONSE_REGULATORY"/>
    <property type="match status" value="1"/>
</dbReference>
<keyword evidence="3" id="KW-0238">DNA-binding</keyword>
<dbReference type="PANTHER" id="PTHR43214:SF24">
    <property type="entry name" value="TRANSCRIPTIONAL REGULATORY PROTEIN NARL-RELATED"/>
    <property type="match status" value="1"/>
</dbReference>
<evidence type="ECO:0000259" key="6">
    <source>
        <dbReference type="PROSITE" id="PS50110"/>
    </source>
</evidence>
<dbReference type="SUPFAM" id="SSF46894">
    <property type="entry name" value="C-terminal effector domain of the bipartite response regulators"/>
    <property type="match status" value="1"/>
</dbReference>
<gene>
    <name evidence="7" type="ORF">UFOPK3381_01091</name>
</gene>
<dbReference type="AlphaFoldDB" id="A0A6J7E2M2"/>
<keyword evidence="1" id="KW-0597">Phosphoprotein</keyword>
<dbReference type="PROSITE" id="PS50043">
    <property type="entry name" value="HTH_LUXR_2"/>
    <property type="match status" value="1"/>
</dbReference>
<dbReference type="CDD" id="cd17535">
    <property type="entry name" value="REC_NarL-like"/>
    <property type="match status" value="1"/>
</dbReference>
<reference evidence="7" key="1">
    <citation type="submission" date="2020-05" db="EMBL/GenBank/DDBJ databases">
        <authorList>
            <person name="Chiriac C."/>
            <person name="Salcher M."/>
            <person name="Ghai R."/>
            <person name="Kavagutti S V."/>
        </authorList>
    </citation>
    <scope>NUCLEOTIDE SEQUENCE</scope>
</reference>
<dbReference type="InterPro" id="IPR000792">
    <property type="entry name" value="Tscrpt_reg_LuxR_C"/>
</dbReference>
<dbReference type="GO" id="GO:0003677">
    <property type="term" value="F:DNA binding"/>
    <property type="evidence" value="ECO:0007669"/>
    <property type="project" value="UniProtKB-KW"/>
</dbReference>